<dbReference type="InterPro" id="IPR003358">
    <property type="entry name" value="tRNA_(Gua-N-7)_MeTrfase_Trmb"/>
</dbReference>
<dbReference type="EMBL" id="QGHD01000001">
    <property type="protein sequence ID" value="PWL04244.1"/>
    <property type="molecule type" value="Genomic_DNA"/>
</dbReference>
<evidence type="ECO:0000256" key="2">
    <source>
        <dbReference type="ARBA" id="ARBA00003015"/>
    </source>
</evidence>
<accession>A0ABX5LQP7</accession>
<keyword evidence="4 7" id="KW-0808">Transferase</keyword>
<feature type="binding site" evidence="7">
    <location>
        <position position="161"/>
    </location>
    <ligand>
        <name>substrate</name>
    </ligand>
</feature>
<comment type="caution">
    <text evidence="7">Lacks conserved residue(s) required for the propagation of feature annotation.</text>
</comment>
<evidence type="ECO:0000313" key="8">
    <source>
        <dbReference type="EMBL" id="PWL04244.1"/>
    </source>
</evidence>
<evidence type="ECO:0000256" key="3">
    <source>
        <dbReference type="ARBA" id="ARBA00022603"/>
    </source>
</evidence>
<comment type="caution">
    <text evidence="8">The sequence shown here is derived from an EMBL/GenBank/DDBJ whole genome shotgun (WGS) entry which is preliminary data.</text>
</comment>
<gene>
    <name evidence="7" type="primary">trmB</name>
    <name evidence="8" type="ORF">B0H50_101259</name>
</gene>
<evidence type="ECO:0000256" key="1">
    <source>
        <dbReference type="ARBA" id="ARBA00000142"/>
    </source>
</evidence>
<evidence type="ECO:0000256" key="4">
    <source>
        <dbReference type="ARBA" id="ARBA00022679"/>
    </source>
</evidence>
<evidence type="ECO:0000313" key="9">
    <source>
        <dbReference type="Proteomes" id="UP000245523"/>
    </source>
</evidence>
<comment type="similarity">
    <text evidence="7">Belongs to the class I-like SAM-binding methyltransferase superfamily. TrmB family.</text>
</comment>
<proteinExistence type="inferred from homology"/>
<feature type="binding site" evidence="7">
    <location>
        <begin position="228"/>
        <end position="231"/>
    </location>
    <ligand>
        <name>substrate</name>
    </ligand>
</feature>
<comment type="catalytic activity">
    <reaction evidence="1 7">
        <text>guanosine(46) in tRNA + S-adenosyl-L-methionine = N(7)-methylguanosine(46) in tRNA + S-adenosyl-L-homocysteine</text>
        <dbReference type="Rhea" id="RHEA:42708"/>
        <dbReference type="Rhea" id="RHEA-COMP:10188"/>
        <dbReference type="Rhea" id="RHEA-COMP:10189"/>
        <dbReference type="ChEBI" id="CHEBI:57856"/>
        <dbReference type="ChEBI" id="CHEBI:59789"/>
        <dbReference type="ChEBI" id="CHEBI:74269"/>
        <dbReference type="ChEBI" id="CHEBI:74480"/>
        <dbReference type="EC" id="2.1.1.33"/>
    </reaction>
</comment>
<dbReference type="PANTHER" id="PTHR23417">
    <property type="entry name" value="3-DEOXY-D-MANNO-OCTULOSONIC-ACID TRANSFERASE/TRNA GUANINE-N 7 - -METHYLTRANSFERASE"/>
    <property type="match status" value="1"/>
</dbReference>
<feature type="binding site" evidence="7">
    <location>
        <position position="157"/>
    </location>
    <ligand>
        <name>S-adenosyl-L-methionine</name>
        <dbReference type="ChEBI" id="CHEBI:59789"/>
    </ligand>
</feature>
<dbReference type="EC" id="2.1.1.33" evidence="7"/>
<dbReference type="CDD" id="cd02440">
    <property type="entry name" value="AdoMet_MTases"/>
    <property type="match status" value="1"/>
</dbReference>
<feature type="binding site" evidence="7">
    <location>
        <position position="106"/>
    </location>
    <ligand>
        <name>S-adenosyl-L-methionine</name>
        <dbReference type="ChEBI" id="CHEBI:59789"/>
    </ligand>
</feature>
<dbReference type="RefSeq" id="WP_109587116.1">
    <property type="nucleotide sequence ID" value="NZ_JAXEIU010000055.1"/>
</dbReference>
<feature type="binding site" evidence="7">
    <location>
        <position position="134"/>
    </location>
    <ligand>
        <name>S-adenosyl-L-methionine</name>
        <dbReference type="ChEBI" id="CHEBI:59789"/>
    </ligand>
</feature>
<dbReference type="HAMAP" id="MF_01057">
    <property type="entry name" value="tRNA_methyltr_TrmB"/>
    <property type="match status" value="1"/>
</dbReference>
<evidence type="ECO:0000256" key="5">
    <source>
        <dbReference type="ARBA" id="ARBA00022691"/>
    </source>
</evidence>
<dbReference type="Pfam" id="PF02390">
    <property type="entry name" value="Methyltransf_4"/>
    <property type="match status" value="1"/>
</dbReference>
<dbReference type="PROSITE" id="PS51625">
    <property type="entry name" value="SAM_MT_TRMB"/>
    <property type="match status" value="1"/>
</dbReference>
<dbReference type="InterPro" id="IPR055361">
    <property type="entry name" value="tRNA_methyltr_TrmB_bact"/>
</dbReference>
<keyword evidence="5 7" id="KW-0949">S-adenosyl-L-methionine</keyword>
<dbReference type="InterPro" id="IPR029063">
    <property type="entry name" value="SAM-dependent_MTases_sf"/>
</dbReference>
<feature type="binding site" evidence="7">
    <location>
        <position position="81"/>
    </location>
    <ligand>
        <name>S-adenosyl-L-methionine</name>
        <dbReference type="ChEBI" id="CHEBI:59789"/>
    </ligand>
</feature>
<reference evidence="8 9" key="1">
    <citation type="submission" date="2018-05" db="EMBL/GenBank/DDBJ databases">
        <title>Animal gut microbial communities from fecal samples from Wisconsin, USA.</title>
        <authorList>
            <person name="Neumann A."/>
        </authorList>
    </citation>
    <scope>NUCLEOTIDE SEQUENCE [LARGE SCALE GENOMIC DNA]</scope>
    <source>
        <strain evidence="8 9">UWS4</strain>
    </source>
</reference>
<comment type="function">
    <text evidence="2 7">Catalyzes the formation of N(7)-methylguanine at position 46 (m7G46) in tRNA.</text>
</comment>
<protein>
    <recommendedName>
        <fullName evidence="7">tRNA (guanine-N(7)-)-methyltransferase</fullName>
        <ecNumber evidence="7">2.1.1.33</ecNumber>
    </recommendedName>
    <alternativeName>
        <fullName evidence="7">tRNA (guanine(46)-N(7))-methyltransferase</fullName>
    </alternativeName>
    <alternativeName>
        <fullName evidence="7">tRNA(m7G46)-methyltransferase</fullName>
    </alternativeName>
</protein>
<evidence type="ECO:0000256" key="7">
    <source>
        <dbReference type="HAMAP-Rule" id="MF_01057"/>
    </source>
</evidence>
<evidence type="ECO:0000256" key="6">
    <source>
        <dbReference type="ARBA" id="ARBA00022694"/>
    </source>
</evidence>
<organism evidence="8 9">
    <name type="scientific">Hallerella porci</name>
    <dbReference type="NCBI Taxonomy" id="1945871"/>
    <lineage>
        <taxon>Bacteria</taxon>
        <taxon>Pseudomonadati</taxon>
        <taxon>Fibrobacterota</taxon>
        <taxon>Fibrobacteria</taxon>
        <taxon>Fibrobacterales</taxon>
        <taxon>Fibrobacteraceae</taxon>
        <taxon>Hallerella</taxon>
    </lineage>
</organism>
<keyword evidence="9" id="KW-1185">Reference proteome</keyword>
<feature type="binding site" evidence="7">
    <location>
        <position position="194"/>
    </location>
    <ligand>
        <name>substrate</name>
    </ligand>
</feature>
<dbReference type="PANTHER" id="PTHR23417:SF14">
    <property type="entry name" value="PENTACOTRIPEPTIDE-REPEAT REGION OF PRORP DOMAIN-CONTAINING PROTEIN"/>
    <property type="match status" value="1"/>
</dbReference>
<name>A0ABX5LQP7_9BACT</name>
<dbReference type="Proteomes" id="UP000245523">
    <property type="component" value="Unassembled WGS sequence"/>
</dbReference>
<keyword evidence="6 7" id="KW-0819">tRNA processing</keyword>
<sequence length="252" mass="30045">MNEELQTPEQITETSPKKEVVVPEFFRDLNRDKEYPCMWHFVHRHIPGTRKPIQTPDNQPDKHPLDWKEIFPNHQGHIEIEIGSGKGGFLVEYGKKHPEIFILGSEWDLTWARYAASREMRNHLDENTAMLRGDVFYFLRDRVQSNTVDAFHMYFPDPWPKERHHKNRLLRDEFLTEVARVLKPGKRLFYWGTDHKEYNEVALETFDRFPSAKVIVRNTASPTEGIMTNFEKKYREEGRPIYRSIIEFDKAE</sequence>
<dbReference type="Gene3D" id="3.40.50.150">
    <property type="entry name" value="Vaccinia Virus protein VP39"/>
    <property type="match status" value="1"/>
</dbReference>
<dbReference type="SUPFAM" id="SSF53335">
    <property type="entry name" value="S-adenosyl-L-methionine-dependent methyltransferases"/>
    <property type="match status" value="1"/>
</dbReference>
<keyword evidence="3 7" id="KW-0489">Methyltransferase</keyword>
<comment type="pathway">
    <text evidence="7">tRNA modification; N(7)-methylguanine-tRNA biosynthesis.</text>
</comment>